<keyword evidence="1" id="KW-0472">Membrane</keyword>
<dbReference type="Proteomes" id="UP000183995">
    <property type="component" value="Unassembled WGS sequence"/>
</dbReference>
<keyword evidence="1" id="KW-1133">Transmembrane helix</keyword>
<dbReference type="RefSeq" id="WP_073082709.1">
    <property type="nucleotide sequence ID" value="NZ_FQXV01000019.1"/>
</dbReference>
<accession>A0A1M5ZFM6</accession>
<keyword evidence="1" id="KW-0812">Transmembrane</keyword>
<protein>
    <recommendedName>
        <fullName evidence="4">ABC-2 family transporter protein</fullName>
    </recommendedName>
</protein>
<evidence type="ECO:0000313" key="3">
    <source>
        <dbReference type="Proteomes" id="UP000183995"/>
    </source>
</evidence>
<feature type="transmembrane region" description="Helical" evidence="1">
    <location>
        <begin position="206"/>
        <end position="227"/>
    </location>
</feature>
<sequence>MNIPMPDENEKSVAIDAILSKGLIRQKSLGRQLRELHRALGLRSIFRDTADGMLIAAGITLGLCFILFRSFPYSWTGGMLFAVSPVFYLLLSLASEIKERVSGLYELKMTCRYTIRQICVFRMLYFSAAGTAFCVLIAASVSVPGGFRDFWHTLAISLCSLFLCSLLSAKAAAFIGRRRMYYLFPAIWPAICILPVQVFGKAWDQALLRLPDGIALAVVFLTAFFYLREIKKLMTRSEREALFYVNG</sequence>
<evidence type="ECO:0000256" key="1">
    <source>
        <dbReference type="SAM" id="Phobius"/>
    </source>
</evidence>
<gene>
    <name evidence="2" type="ORF">SAMN02745823_03670</name>
</gene>
<keyword evidence="3" id="KW-1185">Reference proteome</keyword>
<dbReference type="STRING" id="1123282.SAMN02745823_03670"/>
<feature type="transmembrane region" description="Helical" evidence="1">
    <location>
        <begin position="77"/>
        <end position="97"/>
    </location>
</feature>
<dbReference type="OrthoDB" id="1911369at2"/>
<evidence type="ECO:0008006" key="4">
    <source>
        <dbReference type="Google" id="ProtNLM"/>
    </source>
</evidence>
<organism evidence="2 3">
    <name type="scientific">Sporobacter termitidis DSM 10068</name>
    <dbReference type="NCBI Taxonomy" id="1123282"/>
    <lineage>
        <taxon>Bacteria</taxon>
        <taxon>Bacillati</taxon>
        <taxon>Bacillota</taxon>
        <taxon>Clostridia</taxon>
        <taxon>Eubacteriales</taxon>
        <taxon>Oscillospiraceae</taxon>
        <taxon>Sporobacter</taxon>
    </lineage>
</organism>
<name>A0A1M5ZFM6_9FIRM</name>
<feature type="transmembrane region" description="Helical" evidence="1">
    <location>
        <begin position="181"/>
        <end position="200"/>
    </location>
</feature>
<evidence type="ECO:0000313" key="2">
    <source>
        <dbReference type="EMBL" id="SHI23056.1"/>
    </source>
</evidence>
<dbReference type="AlphaFoldDB" id="A0A1M5ZFM6"/>
<dbReference type="EMBL" id="FQXV01000019">
    <property type="protein sequence ID" value="SHI23056.1"/>
    <property type="molecule type" value="Genomic_DNA"/>
</dbReference>
<feature type="transmembrane region" description="Helical" evidence="1">
    <location>
        <begin position="52"/>
        <end position="71"/>
    </location>
</feature>
<reference evidence="2 3" key="1">
    <citation type="submission" date="2016-11" db="EMBL/GenBank/DDBJ databases">
        <authorList>
            <person name="Jaros S."/>
            <person name="Januszkiewicz K."/>
            <person name="Wedrychowicz H."/>
        </authorList>
    </citation>
    <scope>NUCLEOTIDE SEQUENCE [LARGE SCALE GENOMIC DNA]</scope>
    <source>
        <strain evidence="2 3">DSM 10068</strain>
    </source>
</reference>
<feature type="transmembrane region" description="Helical" evidence="1">
    <location>
        <begin position="118"/>
        <end position="138"/>
    </location>
</feature>
<feature type="transmembrane region" description="Helical" evidence="1">
    <location>
        <begin position="150"/>
        <end position="169"/>
    </location>
</feature>
<proteinExistence type="predicted"/>